<gene>
    <name evidence="1" type="ORF">FBU59_000916</name>
</gene>
<proteinExistence type="predicted"/>
<protein>
    <submittedName>
        <fullName evidence="1">Uncharacterized protein</fullName>
    </submittedName>
</protein>
<reference evidence="1" key="1">
    <citation type="submission" date="2022-07" db="EMBL/GenBank/DDBJ databases">
        <title>Phylogenomic reconstructions and comparative analyses of Kickxellomycotina fungi.</title>
        <authorList>
            <person name="Reynolds N.K."/>
            <person name="Stajich J.E."/>
            <person name="Barry K."/>
            <person name="Grigoriev I.V."/>
            <person name="Crous P."/>
            <person name="Smith M.E."/>
        </authorList>
    </citation>
    <scope>NUCLEOTIDE SEQUENCE</scope>
    <source>
        <strain evidence="1">NRRL 5244</strain>
    </source>
</reference>
<name>A0ACC1JFF0_9FUNG</name>
<comment type="caution">
    <text evidence="1">The sequence shown here is derived from an EMBL/GenBank/DDBJ whole genome shotgun (WGS) entry which is preliminary data.</text>
</comment>
<accession>A0ACC1JFF0</accession>
<keyword evidence="2" id="KW-1185">Reference proteome</keyword>
<organism evidence="1 2">
    <name type="scientific">Linderina macrospora</name>
    <dbReference type="NCBI Taxonomy" id="4868"/>
    <lineage>
        <taxon>Eukaryota</taxon>
        <taxon>Fungi</taxon>
        <taxon>Fungi incertae sedis</taxon>
        <taxon>Zoopagomycota</taxon>
        <taxon>Kickxellomycotina</taxon>
        <taxon>Kickxellomycetes</taxon>
        <taxon>Kickxellales</taxon>
        <taxon>Kickxellaceae</taxon>
        <taxon>Linderina</taxon>
    </lineage>
</organism>
<evidence type="ECO:0000313" key="1">
    <source>
        <dbReference type="EMBL" id="KAJ1949945.1"/>
    </source>
</evidence>
<dbReference type="Proteomes" id="UP001150603">
    <property type="component" value="Unassembled WGS sequence"/>
</dbReference>
<dbReference type="EMBL" id="JANBPW010000323">
    <property type="protein sequence ID" value="KAJ1949945.1"/>
    <property type="molecule type" value="Genomic_DNA"/>
</dbReference>
<evidence type="ECO:0000313" key="2">
    <source>
        <dbReference type="Proteomes" id="UP001150603"/>
    </source>
</evidence>
<sequence>MSHGMPQQVGGPVRLPATPGSRKRNDFLTPTRPRNNAAAELNTARRLLTQYNSITSYNPFTPRNDRGAIPATRAHSLLRHSPMTNTGRRASQHQSLANSLSGTAALSEYGQLGGSGLGAWPKESVLGSGQLGEAANAVPFARPKSPGPGSPRPANNVLPSFLMGGVQLPKPPAQSGTFAGESGMATQTGSFFNGLGAHQPTGIANSGSTPASQPKIISPRSTRRLSGFGSNDMLSGAYKAGGGSAKTAAPPEDAPPVVALDDVDWSGTAQARIKALVRHNIEVPAKKSVEREEPQPAENSDVDGPITDEQMYDDVKIRSVMALDLPADSESGVLSFFREFGHIMSFTVVPGKTSTLALLYSEPWQAQRVVSQADSEGKLRVGPKRKVRIDWASGECVDLLFTQLFPDRKLPYEDDAPPTTSSIDSSMSLAQKLQTQTPRAQRAARTPTVNRTPARDSPFRRNTDQQNQPTGAVAPQPPTVSNSVLRQPPLPKPRNNLLQTAMDVVFGW</sequence>